<dbReference type="GO" id="GO:0046983">
    <property type="term" value="F:protein dimerization activity"/>
    <property type="evidence" value="ECO:0007669"/>
    <property type="project" value="InterPro"/>
</dbReference>
<evidence type="ECO:0000256" key="5">
    <source>
        <dbReference type="ARBA" id="ARBA00022741"/>
    </source>
</evidence>
<evidence type="ECO:0000259" key="10">
    <source>
        <dbReference type="Pfam" id="PF07730"/>
    </source>
</evidence>
<dbReference type="InterPro" id="IPR050482">
    <property type="entry name" value="Sensor_HK_TwoCompSys"/>
</dbReference>
<dbReference type="InterPro" id="IPR011712">
    <property type="entry name" value="Sig_transdc_His_kin_sub3_dim/P"/>
</dbReference>
<comment type="catalytic activity">
    <reaction evidence="1">
        <text>ATP + protein L-histidine = ADP + protein N-phospho-L-histidine.</text>
        <dbReference type="EC" id="2.7.13.3"/>
    </reaction>
</comment>
<dbReference type="Pfam" id="PF07730">
    <property type="entry name" value="HisKA_3"/>
    <property type="match status" value="1"/>
</dbReference>
<keyword evidence="9" id="KW-0812">Transmembrane</keyword>
<dbReference type="GO" id="GO:0000155">
    <property type="term" value="F:phosphorelay sensor kinase activity"/>
    <property type="evidence" value="ECO:0007669"/>
    <property type="project" value="InterPro"/>
</dbReference>
<proteinExistence type="predicted"/>
<dbReference type="GO" id="GO:0016020">
    <property type="term" value="C:membrane"/>
    <property type="evidence" value="ECO:0007669"/>
    <property type="project" value="InterPro"/>
</dbReference>
<feature type="transmembrane region" description="Helical" evidence="9">
    <location>
        <begin position="122"/>
        <end position="142"/>
    </location>
</feature>
<dbReference type="PANTHER" id="PTHR24421">
    <property type="entry name" value="NITRATE/NITRITE SENSOR PROTEIN NARX-RELATED"/>
    <property type="match status" value="1"/>
</dbReference>
<evidence type="ECO:0000313" key="12">
    <source>
        <dbReference type="Proteomes" id="UP000058446"/>
    </source>
</evidence>
<dbReference type="Proteomes" id="UP000058446">
    <property type="component" value="Chromosome"/>
</dbReference>
<evidence type="ECO:0000256" key="4">
    <source>
        <dbReference type="ARBA" id="ARBA00022679"/>
    </source>
</evidence>
<keyword evidence="9" id="KW-1133">Transmembrane helix</keyword>
<feature type="domain" description="Signal transduction histidine kinase subgroup 3 dimerisation and phosphoacceptor" evidence="10">
    <location>
        <begin position="168"/>
        <end position="232"/>
    </location>
</feature>
<reference evidence="11 12" key="1">
    <citation type="submission" date="2013-10" db="EMBL/GenBank/DDBJ databases">
        <title>Complete genome sequence of Corynebacterium lactis DSM 45799(T), isolated from raw cow milk.</title>
        <authorList>
            <person name="Ruckert C."/>
            <person name="Albersmeier A."/>
            <person name="Lipski A."/>
            <person name="Kalinowski J."/>
        </authorList>
    </citation>
    <scope>NUCLEOTIDE SEQUENCE [LARGE SCALE GENOMIC DNA]</scope>
    <source>
        <strain evidence="11 12">RW2-5</strain>
    </source>
</reference>
<keyword evidence="5" id="KW-0547">Nucleotide-binding</keyword>
<keyword evidence="8" id="KW-0902">Two-component regulatory system</keyword>
<keyword evidence="12" id="KW-1185">Reference proteome</keyword>
<evidence type="ECO:0000256" key="1">
    <source>
        <dbReference type="ARBA" id="ARBA00000085"/>
    </source>
</evidence>
<keyword evidence="7" id="KW-0067">ATP-binding</keyword>
<organism evidence="11 12">
    <name type="scientific">Corynebacterium lactis RW2-5</name>
    <dbReference type="NCBI Taxonomy" id="1408189"/>
    <lineage>
        <taxon>Bacteria</taxon>
        <taxon>Bacillati</taxon>
        <taxon>Actinomycetota</taxon>
        <taxon>Actinomycetes</taxon>
        <taxon>Mycobacteriales</taxon>
        <taxon>Corynebacteriaceae</taxon>
        <taxon>Corynebacterium</taxon>
    </lineage>
</organism>
<accession>A0A0K2H3V9</accession>
<evidence type="ECO:0000256" key="3">
    <source>
        <dbReference type="ARBA" id="ARBA00022553"/>
    </source>
</evidence>
<feature type="transmembrane region" description="Helical" evidence="9">
    <location>
        <begin position="12"/>
        <end position="30"/>
    </location>
</feature>
<evidence type="ECO:0000256" key="7">
    <source>
        <dbReference type="ARBA" id="ARBA00022840"/>
    </source>
</evidence>
<dbReference type="PANTHER" id="PTHR24421:SF10">
    <property type="entry name" value="NITRATE_NITRITE SENSOR PROTEIN NARQ"/>
    <property type="match status" value="1"/>
</dbReference>
<dbReference type="KEGG" id="clw:CLAC_11435"/>
<protein>
    <recommendedName>
        <fullName evidence="2">histidine kinase</fullName>
        <ecNumber evidence="2">2.7.13.3</ecNumber>
    </recommendedName>
</protein>
<dbReference type="AlphaFoldDB" id="A0A0K2H3V9"/>
<dbReference type="STRING" id="1408189.CLAC_11435"/>
<evidence type="ECO:0000256" key="2">
    <source>
        <dbReference type="ARBA" id="ARBA00012438"/>
    </source>
</evidence>
<keyword evidence="4" id="KW-0808">Transferase</keyword>
<evidence type="ECO:0000256" key="8">
    <source>
        <dbReference type="ARBA" id="ARBA00023012"/>
    </source>
</evidence>
<dbReference type="Gene3D" id="1.20.5.1930">
    <property type="match status" value="1"/>
</dbReference>
<sequence>MHKTKKFLSIPGILETLFAFVLTVSDIFFVDHQRAIPLLAIFGGVRIVLVSISAFLPLFAAFLVPASYLAFAYLPNEQAPLQIFCALLAVEVMRSVGKARLARITAILLWSISNYDTVEHTFARDLVATSVTTVLFLVAYGIGAMRHNNKKQAEEAKNEAKEALHQQRLELATFLHDSIAKSFTRVTMQSQSLAIEFEDDNPELVSNLNDIAETSREGLLQLRQLLALLKSNDDDSEESLPSAIGQDEPIPTVDKVLAQAKRELEAEGFIVSLSSNLGSQPTLSQISEVIAPAISEVCTNIEKYGAAKSEVQIFATGNRDEGYTVTVRNRIAPSPNLLPRAVLSSGFGLASLRRRTRLLSGTIETDKNNDIWTTTITLPAPKDSL</sequence>
<gene>
    <name evidence="11" type="ORF">CLAC_11435</name>
</gene>
<evidence type="ECO:0000256" key="9">
    <source>
        <dbReference type="SAM" id="Phobius"/>
    </source>
</evidence>
<name>A0A0K2H3V9_9CORY</name>
<evidence type="ECO:0000256" key="6">
    <source>
        <dbReference type="ARBA" id="ARBA00022777"/>
    </source>
</evidence>
<feature type="transmembrane region" description="Helical" evidence="9">
    <location>
        <begin position="36"/>
        <end position="69"/>
    </location>
</feature>
<evidence type="ECO:0000313" key="11">
    <source>
        <dbReference type="EMBL" id="ALA68717.1"/>
    </source>
</evidence>
<dbReference type="GO" id="GO:0005524">
    <property type="term" value="F:ATP binding"/>
    <property type="evidence" value="ECO:0007669"/>
    <property type="project" value="UniProtKB-KW"/>
</dbReference>
<dbReference type="PATRIC" id="fig|1408189.4.peg.2309"/>
<dbReference type="EC" id="2.7.13.3" evidence="2"/>
<dbReference type="Gene3D" id="3.30.565.10">
    <property type="entry name" value="Histidine kinase-like ATPase, C-terminal domain"/>
    <property type="match status" value="1"/>
</dbReference>
<keyword evidence="3" id="KW-0597">Phosphoprotein</keyword>
<dbReference type="EMBL" id="CP006841">
    <property type="protein sequence ID" value="ALA68717.1"/>
    <property type="molecule type" value="Genomic_DNA"/>
</dbReference>
<dbReference type="InterPro" id="IPR036890">
    <property type="entry name" value="HATPase_C_sf"/>
</dbReference>
<keyword evidence="6" id="KW-0418">Kinase</keyword>
<keyword evidence="9" id="KW-0472">Membrane</keyword>